<keyword evidence="7 14" id="KW-0418">Kinase</keyword>
<evidence type="ECO:0000256" key="5">
    <source>
        <dbReference type="ARBA" id="ARBA00022679"/>
    </source>
</evidence>
<dbReference type="Proteomes" id="UP000199647">
    <property type="component" value="Unassembled WGS sequence"/>
</dbReference>
<dbReference type="Pfam" id="PF00512">
    <property type="entry name" value="HisKA"/>
    <property type="match status" value="1"/>
</dbReference>
<evidence type="ECO:0000256" key="1">
    <source>
        <dbReference type="ARBA" id="ARBA00000085"/>
    </source>
</evidence>
<dbReference type="SUPFAM" id="SSF55874">
    <property type="entry name" value="ATPase domain of HSP90 chaperone/DNA topoisomerase II/histidine kinase"/>
    <property type="match status" value="1"/>
</dbReference>
<dbReference type="InterPro" id="IPR003661">
    <property type="entry name" value="HisK_dim/P_dom"/>
</dbReference>
<dbReference type="CDD" id="cd00082">
    <property type="entry name" value="HisKA"/>
    <property type="match status" value="1"/>
</dbReference>
<evidence type="ECO:0000256" key="4">
    <source>
        <dbReference type="ARBA" id="ARBA00022553"/>
    </source>
</evidence>
<keyword evidence="11" id="KW-0175">Coiled coil</keyword>
<proteinExistence type="predicted"/>
<dbReference type="SUPFAM" id="SSF47384">
    <property type="entry name" value="Homodimeric domain of signal transducing histidine kinase"/>
    <property type="match status" value="1"/>
</dbReference>
<evidence type="ECO:0000256" key="12">
    <source>
        <dbReference type="SAM" id="Phobius"/>
    </source>
</evidence>
<protein>
    <recommendedName>
        <fullName evidence="3">histidine kinase</fullName>
        <ecNumber evidence="3">2.7.13.3</ecNumber>
    </recommendedName>
</protein>
<dbReference type="EC" id="2.7.13.3" evidence="3"/>
<evidence type="ECO:0000256" key="9">
    <source>
        <dbReference type="ARBA" id="ARBA00023012"/>
    </source>
</evidence>
<dbReference type="InterPro" id="IPR050736">
    <property type="entry name" value="Sensor_HK_Regulatory"/>
</dbReference>
<feature type="transmembrane region" description="Helical" evidence="12">
    <location>
        <begin position="85"/>
        <end position="107"/>
    </location>
</feature>
<keyword evidence="4" id="KW-0597">Phosphoprotein</keyword>
<dbReference type="STRING" id="1855383.SAMN05216548_108126"/>
<evidence type="ECO:0000256" key="10">
    <source>
        <dbReference type="ARBA" id="ARBA00023136"/>
    </source>
</evidence>
<keyword evidence="5" id="KW-0808">Transferase</keyword>
<dbReference type="SMART" id="SM00388">
    <property type="entry name" value="HisKA"/>
    <property type="match status" value="1"/>
</dbReference>
<feature type="transmembrane region" description="Helical" evidence="12">
    <location>
        <begin position="60"/>
        <end position="79"/>
    </location>
</feature>
<organism evidence="14 15">
    <name type="scientific">Faunimonas pinastri</name>
    <dbReference type="NCBI Taxonomy" id="1855383"/>
    <lineage>
        <taxon>Bacteria</taxon>
        <taxon>Pseudomonadati</taxon>
        <taxon>Pseudomonadota</taxon>
        <taxon>Alphaproteobacteria</taxon>
        <taxon>Hyphomicrobiales</taxon>
        <taxon>Afifellaceae</taxon>
        <taxon>Faunimonas</taxon>
    </lineage>
</organism>
<feature type="transmembrane region" description="Helical" evidence="12">
    <location>
        <begin position="200"/>
        <end position="219"/>
    </location>
</feature>
<dbReference type="GO" id="GO:0005524">
    <property type="term" value="F:ATP binding"/>
    <property type="evidence" value="ECO:0007669"/>
    <property type="project" value="UniProtKB-KW"/>
</dbReference>
<evidence type="ECO:0000256" key="11">
    <source>
        <dbReference type="SAM" id="Coils"/>
    </source>
</evidence>
<evidence type="ECO:0000259" key="13">
    <source>
        <dbReference type="PROSITE" id="PS50109"/>
    </source>
</evidence>
<evidence type="ECO:0000313" key="15">
    <source>
        <dbReference type="Proteomes" id="UP000199647"/>
    </source>
</evidence>
<gene>
    <name evidence="14" type="ORF">SAMN05216548_108126</name>
</gene>
<keyword evidence="8" id="KW-0067">ATP-binding</keyword>
<dbReference type="InterPro" id="IPR004358">
    <property type="entry name" value="Sig_transdc_His_kin-like_C"/>
</dbReference>
<reference evidence="14 15" key="1">
    <citation type="submission" date="2016-10" db="EMBL/GenBank/DDBJ databases">
        <authorList>
            <person name="de Groot N.N."/>
        </authorList>
    </citation>
    <scope>NUCLEOTIDE SEQUENCE [LARGE SCALE GENOMIC DNA]</scope>
    <source>
        <strain evidence="14 15">A52C2</strain>
    </source>
</reference>
<dbReference type="EMBL" id="FOFG01000008">
    <property type="protein sequence ID" value="SEQ86230.1"/>
    <property type="molecule type" value="Genomic_DNA"/>
</dbReference>
<feature type="transmembrane region" description="Helical" evidence="12">
    <location>
        <begin position="158"/>
        <end position="188"/>
    </location>
</feature>
<dbReference type="InterPro" id="IPR036890">
    <property type="entry name" value="HATPase_C_sf"/>
</dbReference>
<name>A0A1H9JHD8_9HYPH</name>
<evidence type="ECO:0000256" key="2">
    <source>
        <dbReference type="ARBA" id="ARBA00004370"/>
    </source>
</evidence>
<dbReference type="PROSITE" id="PS50109">
    <property type="entry name" value="HIS_KIN"/>
    <property type="match status" value="1"/>
</dbReference>
<evidence type="ECO:0000256" key="7">
    <source>
        <dbReference type="ARBA" id="ARBA00022777"/>
    </source>
</evidence>
<keyword evidence="15" id="KW-1185">Reference proteome</keyword>
<dbReference type="InterPro" id="IPR003594">
    <property type="entry name" value="HATPase_dom"/>
</dbReference>
<keyword evidence="6" id="KW-0547">Nucleotide-binding</keyword>
<evidence type="ECO:0000256" key="8">
    <source>
        <dbReference type="ARBA" id="ARBA00022840"/>
    </source>
</evidence>
<keyword evidence="9" id="KW-0902">Two-component regulatory system</keyword>
<evidence type="ECO:0000256" key="6">
    <source>
        <dbReference type="ARBA" id="ARBA00022741"/>
    </source>
</evidence>
<dbReference type="Gene3D" id="1.10.287.130">
    <property type="match status" value="1"/>
</dbReference>
<comment type="subcellular location">
    <subcellularLocation>
        <location evidence="2">Membrane</location>
    </subcellularLocation>
</comment>
<dbReference type="InterPro" id="IPR036097">
    <property type="entry name" value="HisK_dim/P_sf"/>
</dbReference>
<dbReference type="Pfam" id="PF02518">
    <property type="entry name" value="HATPase_c"/>
    <property type="match status" value="1"/>
</dbReference>
<feature type="transmembrane region" description="Helical" evidence="12">
    <location>
        <begin position="128"/>
        <end position="146"/>
    </location>
</feature>
<dbReference type="GO" id="GO:0000155">
    <property type="term" value="F:phosphorelay sensor kinase activity"/>
    <property type="evidence" value="ECO:0007669"/>
    <property type="project" value="InterPro"/>
</dbReference>
<sequence length="520" mass="57050">MIPEQDHPPLPRAEFSSRTVRRRMIMRALIGDVRVLDHPRNGLFHFEQEMAAQFATDRQSSALIIPALILVMGVAIGLLGNPRTALVWATVMLLTHAYALQGCRRLLRELPDSKDVADARRRFVRRDLAYGLCWAAFPLLIPQSASMQMAGGLEIVRLAAVIVVLAIGALLSSTIPAAAVAATLPITLCMALAHMIDPNFFNVMIALCTLGAEILFLHLSSHLYSQHVQTLSYRAEKDALFAELEQSKAVSEEARRRAEASNNAKSQFLATMSHELRTPLNAILGFSELMRSEMLGPVGNAAYQDYLDDIHNSGQHLLKIINEILDLSRIEAGKRELNEELISLVAVTRDAHSLLELHARNKNIRVLEVYDRAMPKIVVDEQAIRQIVLNLMSNALKFTPTDGEITVKVGRTQAGGQYISVRDNGPGIPENEIPVVLSAFGQSSVSIKNAEQGTGLGIPIVQALVDLHGGNFTLRSQLGVGTEAIVTLPAKRVVSPFAPAVARPARREEPKRPNRLRMSA</sequence>
<keyword evidence="10 12" id="KW-0472">Membrane</keyword>
<dbReference type="PANTHER" id="PTHR43711:SF26">
    <property type="entry name" value="SENSOR HISTIDINE KINASE RCSC"/>
    <property type="match status" value="1"/>
</dbReference>
<dbReference type="SMART" id="SM00387">
    <property type="entry name" value="HATPase_c"/>
    <property type="match status" value="1"/>
</dbReference>
<evidence type="ECO:0000313" key="14">
    <source>
        <dbReference type="EMBL" id="SEQ86230.1"/>
    </source>
</evidence>
<keyword evidence="12" id="KW-0812">Transmembrane</keyword>
<accession>A0A1H9JHD8</accession>
<evidence type="ECO:0000256" key="3">
    <source>
        <dbReference type="ARBA" id="ARBA00012438"/>
    </source>
</evidence>
<keyword evidence="12" id="KW-1133">Transmembrane helix</keyword>
<comment type="catalytic activity">
    <reaction evidence="1">
        <text>ATP + protein L-histidine = ADP + protein N-phospho-L-histidine.</text>
        <dbReference type="EC" id="2.7.13.3"/>
    </reaction>
</comment>
<dbReference type="AlphaFoldDB" id="A0A1H9JHD8"/>
<dbReference type="PANTHER" id="PTHR43711">
    <property type="entry name" value="TWO-COMPONENT HISTIDINE KINASE"/>
    <property type="match status" value="1"/>
</dbReference>
<feature type="domain" description="Histidine kinase" evidence="13">
    <location>
        <begin position="271"/>
        <end position="492"/>
    </location>
</feature>
<dbReference type="Gene3D" id="3.30.565.10">
    <property type="entry name" value="Histidine kinase-like ATPase, C-terminal domain"/>
    <property type="match status" value="1"/>
</dbReference>
<dbReference type="PRINTS" id="PR00344">
    <property type="entry name" value="BCTRLSENSOR"/>
</dbReference>
<dbReference type="FunFam" id="1.10.287.130:FF:000038">
    <property type="entry name" value="Sensory transduction histidine kinase"/>
    <property type="match status" value="1"/>
</dbReference>
<feature type="coiled-coil region" evidence="11">
    <location>
        <begin position="237"/>
        <end position="264"/>
    </location>
</feature>
<dbReference type="InterPro" id="IPR005467">
    <property type="entry name" value="His_kinase_dom"/>
</dbReference>
<dbReference type="GO" id="GO:0016020">
    <property type="term" value="C:membrane"/>
    <property type="evidence" value="ECO:0007669"/>
    <property type="project" value="UniProtKB-SubCell"/>
</dbReference>